<gene>
    <name evidence="2" type="ORF">GCM10011517_00320</name>
</gene>
<dbReference type="Proteomes" id="UP000606730">
    <property type="component" value="Unassembled WGS sequence"/>
</dbReference>
<proteinExistence type="predicted"/>
<name>A0A917EFX8_9RHOB</name>
<evidence type="ECO:0000313" key="2">
    <source>
        <dbReference type="EMBL" id="GGE36507.1"/>
    </source>
</evidence>
<keyword evidence="3" id="KW-1185">Reference proteome</keyword>
<dbReference type="OrthoDB" id="8116725at2"/>
<reference evidence="2" key="1">
    <citation type="journal article" date="2014" name="Int. J. Syst. Evol. Microbiol.">
        <title>Complete genome sequence of Corynebacterium casei LMG S-19264T (=DSM 44701T), isolated from a smear-ripened cheese.</title>
        <authorList>
            <consortium name="US DOE Joint Genome Institute (JGI-PGF)"/>
            <person name="Walter F."/>
            <person name="Albersmeier A."/>
            <person name="Kalinowski J."/>
            <person name="Ruckert C."/>
        </authorList>
    </citation>
    <scope>NUCLEOTIDE SEQUENCE</scope>
    <source>
        <strain evidence="2">CGMCC 1.16012</strain>
    </source>
</reference>
<reference evidence="2" key="2">
    <citation type="submission" date="2020-09" db="EMBL/GenBank/DDBJ databases">
        <authorList>
            <person name="Sun Q."/>
            <person name="Zhou Y."/>
        </authorList>
    </citation>
    <scope>NUCLEOTIDE SEQUENCE</scope>
    <source>
        <strain evidence="2">CGMCC 1.16012</strain>
    </source>
</reference>
<evidence type="ECO:0000259" key="1">
    <source>
        <dbReference type="Pfam" id="PF06568"/>
    </source>
</evidence>
<sequence>MATSQFSSASRGLNIVDRVFIAIDALATSVRQYYDYHRTVKVLSKLTARELDDLGLNSLNVESEARKLVYGN</sequence>
<dbReference type="AlphaFoldDB" id="A0A917EFX8"/>
<dbReference type="EMBL" id="BMKN01000001">
    <property type="protein sequence ID" value="GGE36507.1"/>
    <property type="molecule type" value="Genomic_DNA"/>
</dbReference>
<accession>A0A917EFX8</accession>
<evidence type="ECO:0000313" key="3">
    <source>
        <dbReference type="Proteomes" id="UP000606730"/>
    </source>
</evidence>
<dbReference type="Pfam" id="PF06568">
    <property type="entry name" value="YjiS-like"/>
    <property type="match status" value="1"/>
</dbReference>
<feature type="domain" description="YjiS-like" evidence="1">
    <location>
        <begin position="26"/>
        <end position="57"/>
    </location>
</feature>
<dbReference type="InterPro" id="IPR009506">
    <property type="entry name" value="YjiS-like"/>
</dbReference>
<comment type="caution">
    <text evidence="2">The sequence shown here is derived from an EMBL/GenBank/DDBJ whole genome shotgun (WGS) entry which is preliminary data.</text>
</comment>
<protein>
    <recommendedName>
        <fullName evidence="1">YjiS-like domain-containing protein</fullName>
    </recommendedName>
</protein>
<organism evidence="2 3">
    <name type="scientific">Actibacterium pelagium</name>
    <dbReference type="NCBI Taxonomy" id="2029103"/>
    <lineage>
        <taxon>Bacteria</taxon>
        <taxon>Pseudomonadati</taxon>
        <taxon>Pseudomonadota</taxon>
        <taxon>Alphaproteobacteria</taxon>
        <taxon>Rhodobacterales</taxon>
        <taxon>Roseobacteraceae</taxon>
        <taxon>Actibacterium</taxon>
    </lineage>
</organism>
<dbReference type="RefSeq" id="WP_099098754.1">
    <property type="nucleotide sequence ID" value="NZ_BMKN01000001.1"/>
</dbReference>